<dbReference type="Pfam" id="PF11093">
    <property type="entry name" value="Mitochondr_Som1"/>
    <property type="match status" value="1"/>
</dbReference>
<dbReference type="AlphaFoldDB" id="A0A8K0SXA3"/>
<organism evidence="1 2">
    <name type="scientific">Stachybotrys elegans</name>
    <dbReference type="NCBI Taxonomy" id="80388"/>
    <lineage>
        <taxon>Eukaryota</taxon>
        <taxon>Fungi</taxon>
        <taxon>Dikarya</taxon>
        <taxon>Ascomycota</taxon>
        <taxon>Pezizomycotina</taxon>
        <taxon>Sordariomycetes</taxon>
        <taxon>Hypocreomycetidae</taxon>
        <taxon>Hypocreales</taxon>
        <taxon>Stachybotryaceae</taxon>
        <taxon>Stachybotrys</taxon>
    </lineage>
</organism>
<keyword evidence="2" id="KW-1185">Reference proteome</keyword>
<comment type="caution">
    <text evidence="1">The sequence shown here is derived from an EMBL/GenBank/DDBJ whole genome shotgun (WGS) entry which is preliminary data.</text>
</comment>
<dbReference type="OrthoDB" id="3596146at2759"/>
<evidence type="ECO:0000313" key="1">
    <source>
        <dbReference type="EMBL" id="KAH7324487.1"/>
    </source>
</evidence>
<dbReference type="Proteomes" id="UP000813444">
    <property type="component" value="Unassembled WGS sequence"/>
</dbReference>
<gene>
    <name evidence="1" type="ORF">B0I35DRAFT_475729</name>
</gene>
<dbReference type="InterPro" id="IPR024645">
    <property type="entry name" value="Mitochondr_Som1"/>
</dbReference>
<proteinExistence type="predicted"/>
<dbReference type="EMBL" id="JAGPNK010000003">
    <property type="protein sequence ID" value="KAH7324487.1"/>
    <property type="molecule type" value="Genomic_DNA"/>
</dbReference>
<protein>
    <submittedName>
        <fullName evidence="1">Uncharacterized protein</fullName>
    </submittedName>
</protein>
<reference evidence="1" key="1">
    <citation type="journal article" date="2021" name="Nat. Commun.">
        <title>Genetic determinants of endophytism in the Arabidopsis root mycobiome.</title>
        <authorList>
            <person name="Mesny F."/>
            <person name="Miyauchi S."/>
            <person name="Thiergart T."/>
            <person name="Pickel B."/>
            <person name="Atanasova L."/>
            <person name="Karlsson M."/>
            <person name="Huettel B."/>
            <person name="Barry K.W."/>
            <person name="Haridas S."/>
            <person name="Chen C."/>
            <person name="Bauer D."/>
            <person name="Andreopoulos W."/>
            <person name="Pangilinan J."/>
            <person name="LaButti K."/>
            <person name="Riley R."/>
            <person name="Lipzen A."/>
            <person name="Clum A."/>
            <person name="Drula E."/>
            <person name="Henrissat B."/>
            <person name="Kohler A."/>
            <person name="Grigoriev I.V."/>
            <person name="Martin F.M."/>
            <person name="Hacquard S."/>
        </authorList>
    </citation>
    <scope>NUCLEOTIDE SEQUENCE</scope>
    <source>
        <strain evidence="1">MPI-CAGE-CH-0235</strain>
    </source>
</reference>
<name>A0A8K0SXA3_9HYPO</name>
<accession>A0A8K0SXA3</accession>
<evidence type="ECO:0000313" key="2">
    <source>
        <dbReference type="Proteomes" id="UP000813444"/>
    </source>
</evidence>
<dbReference type="GO" id="GO:0042720">
    <property type="term" value="C:mitochondrial inner membrane peptidase complex"/>
    <property type="evidence" value="ECO:0007669"/>
    <property type="project" value="InterPro"/>
</dbReference>
<sequence>MTPPCPSFPASELPAKVQLLADGRRRKLEPGQARVDLTACELLRIVQYRCEVLDPALPESPVQCFPVERLFRRSGYIVTATEHPFS</sequence>